<evidence type="ECO:0000256" key="5">
    <source>
        <dbReference type="ARBA" id="ARBA00022806"/>
    </source>
</evidence>
<dbReference type="CDD" id="cd18793">
    <property type="entry name" value="SF2_C_SNF"/>
    <property type="match status" value="1"/>
</dbReference>
<feature type="region of interest" description="Disordered" evidence="9">
    <location>
        <begin position="466"/>
        <end position="485"/>
    </location>
</feature>
<evidence type="ECO:0000256" key="3">
    <source>
        <dbReference type="ARBA" id="ARBA00022741"/>
    </source>
</evidence>
<gene>
    <name evidence="12" type="ORF">BCR37DRAFT_376010</name>
</gene>
<dbReference type="Pfam" id="PF00271">
    <property type="entry name" value="Helicase_C"/>
    <property type="match status" value="1"/>
</dbReference>
<dbReference type="FunFam" id="3.40.50.10810:FF:000015">
    <property type="entry name" value="lymphoid-specific helicase isoform X1"/>
    <property type="match status" value="1"/>
</dbReference>
<keyword evidence="13" id="KW-1185">Reference proteome</keyword>
<sequence length="787" mass="88889">MAVDRKRKRAHSSDPEQELEANLSTTSGTPADQEATISASMLKQEEQLQKSNKSKAGNTKQVREIASMEESARVNRLKFLIEKSKIYTSILSEKLLKQQDISRSRGEAIDSAVPPLAKEGSGKARPGKKRKAATDTADVATALNEAKQDSAKSHGSKSNGNSAAPQQSARQPALITGGVMRDYQLDGLEWMVSLYENGLNGILADEMGLGKTLQTIAFLAFLRSKGVMGPFLIAAPLSTIANWVNEVRRFAPEIPVLLYHGSKDERARMRAKKMAKVGEKFPIIVTSYEIIMNDRKFLQKYQWKYIVVDEGHRLKNLNCKLIKELRSYSTANRLLLSGTPLQNNLSELWSLLNFLLPDIFSDLDSFQSWFDFSSLESDNAEGGQDMLANEEQSSVITNLHQILKPFLLRRLKVEVEKDLPPKREYLLYAPMTAEQTALYKAVLDHQVRAFYDEDGAEQTVANLDVDAPRGKRTRTRMPQRELSDDEYFDSLEQQADTPTTTASTPKGKSTKAMAGFDYSKLRNMLMSLRKVCNHPYQNHWPVYPGTDRYVVDDKLCTASGKMMLLKRLLTALLEKNHKVLIFSQFTTMLDIIEVWLEDMMDLKVCRIDGNVDQESRREQIAAFNEREDHKVFLLSTRAGGLGINLVSADTVILFDSDFNPQNDLQAMDRAHRIGQKRPVIVYRFASANTIETKILLRAQNKRRLEKAVIRRNSLLNQSSIMEMKDILLSEDAEKIQITSGDDEVLSEQDLEKLLDRSEAAYQHNYAGDKFKAMETKRDAENDALASH</sequence>
<feature type="domain" description="Helicase C-terminal" evidence="11">
    <location>
        <begin position="564"/>
        <end position="727"/>
    </location>
</feature>
<evidence type="ECO:0000256" key="6">
    <source>
        <dbReference type="ARBA" id="ARBA00022840"/>
    </source>
</evidence>
<dbReference type="PANTHER" id="PTHR47161">
    <property type="entry name" value="LYMPHOID-SPECIFIC HELICASE"/>
    <property type="match status" value="1"/>
</dbReference>
<dbReference type="STRING" id="56484.A0A1Y2FRY8"/>
<dbReference type="SMART" id="SM00490">
    <property type="entry name" value="HELICc"/>
    <property type="match status" value="1"/>
</dbReference>
<organism evidence="12 13">
    <name type="scientific">Protomyces lactucae-debilis</name>
    <dbReference type="NCBI Taxonomy" id="2754530"/>
    <lineage>
        <taxon>Eukaryota</taxon>
        <taxon>Fungi</taxon>
        <taxon>Dikarya</taxon>
        <taxon>Ascomycota</taxon>
        <taxon>Taphrinomycotina</taxon>
        <taxon>Taphrinomycetes</taxon>
        <taxon>Taphrinales</taxon>
        <taxon>Protomycetaceae</taxon>
        <taxon>Protomyces</taxon>
    </lineage>
</organism>
<dbReference type="InterPro" id="IPR038718">
    <property type="entry name" value="SNF2-like_sf"/>
</dbReference>
<keyword evidence="5" id="KW-0347">Helicase</keyword>
<keyword evidence="7" id="KW-0175">Coiled coil</keyword>
<feature type="region of interest" description="Disordered" evidence="9">
    <location>
        <begin position="1"/>
        <end position="69"/>
    </location>
</feature>
<dbReference type="InterPro" id="IPR014001">
    <property type="entry name" value="Helicase_ATP-bd"/>
</dbReference>
<keyword evidence="3" id="KW-0547">Nucleotide-binding</keyword>
<dbReference type="InterPro" id="IPR027417">
    <property type="entry name" value="P-loop_NTPase"/>
</dbReference>
<comment type="subcellular location">
    <subcellularLocation>
        <location evidence="1">Nucleus</location>
    </subcellularLocation>
</comment>
<dbReference type="GO" id="GO:0005634">
    <property type="term" value="C:nucleus"/>
    <property type="evidence" value="ECO:0007669"/>
    <property type="project" value="UniProtKB-SubCell"/>
</dbReference>
<evidence type="ECO:0000256" key="9">
    <source>
        <dbReference type="SAM" id="MobiDB-lite"/>
    </source>
</evidence>
<dbReference type="GO" id="GO:0005721">
    <property type="term" value="C:pericentric heterochromatin"/>
    <property type="evidence" value="ECO:0007669"/>
    <property type="project" value="TreeGrafter"/>
</dbReference>
<dbReference type="PROSITE" id="PS51192">
    <property type="entry name" value="HELICASE_ATP_BIND_1"/>
    <property type="match status" value="1"/>
</dbReference>
<dbReference type="GO" id="GO:0031508">
    <property type="term" value="P:pericentric heterochromatin formation"/>
    <property type="evidence" value="ECO:0007669"/>
    <property type="project" value="TreeGrafter"/>
</dbReference>
<feature type="compositionally biased region" description="Basic residues" evidence="9">
    <location>
        <begin position="1"/>
        <end position="10"/>
    </location>
</feature>
<dbReference type="OrthoDB" id="5857104at2759"/>
<feature type="compositionally biased region" description="Polar residues" evidence="9">
    <location>
        <begin position="49"/>
        <end position="60"/>
    </location>
</feature>
<feature type="compositionally biased region" description="Low complexity" evidence="9">
    <location>
        <begin position="162"/>
        <end position="171"/>
    </location>
</feature>
<protein>
    <submittedName>
        <fullName evidence="12">SNF2 family N-terminal domain-domain-containing protein</fullName>
    </submittedName>
</protein>
<dbReference type="InterPro" id="IPR001650">
    <property type="entry name" value="Helicase_C-like"/>
</dbReference>
<comment type="caution">
    <text evidence="12">The sequence shown here is derived from an EMBL/GenBank/DDBJ whole genome shotgun (WGS) entry which is preliminary data.</text>
</comment>
<dbReference type="Proteomes" id="UP000193685">
    <property type="component" value="Unassembled WGS sequence"/>
</dbReference>
<dbReference type="OMA" id="WNICRID"/>
<dbReference type="GeneID" id="63785105"/>
<name>A0A1Y2FRY8_PROLT</name>
<dbReference type="SUPFAM" id="SSF52540">
    <property type="entry name" value="P-loop containing nucleoside triphosphate hydrolases"/>
    <property type="match status" value="2"/>
</dbReference>
<reference evidence="12 13" key="1">
    <citation type="submission" date="2016-07" db="EMBL/GenBank/DDBJ databases">
        <title>Pervasive Adenine N6-methylation of Active Genes in Fungi.</title>
        <authorList>
            <consortium name="DOE Joint Genome Institute"/>
            <person name="Mondo S.J."/>
            <person name="Dannebaum R.O."/>
            <person name="Kuo R.C."/>
            <person name="Labutti K."/>
            <person name="Haridas S."/>
            <person name="Kuo A."/>
            <person name="Salamov A."/>
            <person name="Ahrendt S.R."/>
            <person name="Lipzen A."/>
            <person name="Sullivan W."/>
            <person name="Andreopoulos W.B."/>
            <person name="Clum A."/>
            <person name="Lindquist E."/>
            <person name="Daum C."/>
            <person name="Ramamoorthy G.K."/>
            <person name="Gryganskyi A."/>
            <person name="Culley D."/>
            <person name="Magnuson J.K."/>
            <person name="James T.Y."/>
            <person name="O'Malley M.A."/>
            <person name="Stajich J.E."/>
            <person name="Spatafora J.W."/>
            <person name="Visel A."/>
            <person name="Grigoriev I.V."/>
        </authorList>
    </citation>
    <scope>NUCLEOTIDE SEQUENCE [LARGE SCALE GENOMIC DNA]</scope>
    <source>
        <strain evidence="12 13">12-1054</strain>
    </source>
</reference>
<accession>A0A1Y2FRY8</accession>
<dbReference type="Gene3D" id="3.40.50.10810">
    <property type="entry name" value="Tandem AAA-ATPase domain"/>
    <property type="match status" value="1"/>
</dbReference>
<comment type="similarity">
    <text evidence="2">Belongs to the SNF2/RAD54 helicase family.</text>
</comment>
<dbReference type="PROSITE" id="PS51194">
    <property type="entry name" value="HELICASE_CTER"/>
    <property type="match status" value="1"/>
</dbReference>
<feature type="domain" description="Helicase ATP-binding" evidence="10">
    <location>
        <begin position="192"/>
        <end position="358"/>
    </location>
</feature>
<proteinExistence type="inferred from homology"/>
<dbReference type="Gene3D" id="3.40.50.300">
    <property type="entry name" value="P-loop containing nucleotide triphosphate hydrolases"/>
    <property type="match status" value="1"/>
</dbReference>
<evidence type="ECO:0000259" key="11">
    <source>
        <dbReference type="PROSITE" id="PS51194"/>
    </source>
</evidence>
<dbReference type="GO" id="GO:0006346">
    <property type="term" value="P:DNA methylation-dependent constitutive heterochromatin formation"/>
    <property type="evidence" value="ECO:0007669"/>
    <property type="project" value="TreeGrafter"/>
</dbReference>
<dbReference type="RefSeq" id="XP_040727626.1">
    <property type="nucleotide sequence ID" value="XM_040868506.1"/>
</dbReference>
<dbReference type="GO" id="GO:0004386">
    <property type="term" value="F:helicase activity"/>
    <property type="evidence" value="ECO:0007669"/>
    <property type="project" value="UniProtKB-KW"/>
</dbReference>
<dbReference type="Pfam" id="PF00176">
    <property type="entry name" value="SNF2-rel_dom"/>
    <property type="match status" value="1"/>
</dbReference>
<feature type="compositionally biased region" description="Polar residues" evidence="9">
    <location>
        <begin position="491"/>
        <end position="507"/>
    </location>
</feature>
<dbReference type="GO" id="GO:0044027">
    <property type="term" value="P:negative regulation of gene expression via chromosomal CpG island methylation"/>
    <property type="evidence" value="ECO:0007669"/>
    <property type="project" value="TreeGrafter"/>
</dbReference>
<dbReference type="GO" id="GO:0016787">
    <property type="term" value="F:hydrolase activity"/>
    <property type="evidence" value="ECO:0007669"/>
    <property type="project" value="UniProtKB-KW"/>
</dbReference>
<evidence type="ECO:0000259" key="10">
    <source>
        <dbReference type="PROSITE" id="PS51192"/>
    </source>
</evidence>
<dbReference type="GO" id="GO:0003682">
    <property type="term" value="F:chromatin binding"/>
    <property type="evidence" value="ECO:0007669"/>
    <property type="project" value="TreeGrafter"/>
</dbReference>
<dbReference type="CDD" id="cd18009">
    <property type="entry name" value="DEXHc_HELLS_SMARCA6"/>
    <property type="match status" value="1"/>
</dbReference>
<keyword evidence="8" id="KW-0539">Nucleus</keyword>
<dbReference type="EMBL" id="MCFI01000002">
    <property type="protein sequence ID" value="ORY86770.1"/>
    <property type="molecule type" value="Genomic_DNA"/>
</dbReference>
<keyword evidence="6" id="KW-0067">ATP-binding</keyword>
<dbReference type="InterPro" id="IPR049730">
    <property type="entry name" value="SNF2/RAD54-like_C"/>
</dbReference>
<feature type="compositionally biased region" description="Polar residues" evidence="9">
    <location>
        <begin position="22"/>
        <end position="41"/>
    </location>
</feature>
<evidence type="ECO:0000256" key="4">
    <source>
        <dbReference type="ARBA" id="ARBA00022801"/>
    </source>
</evidence>
<dbReference type="PANTHER" id="PTHR47161:SF1">
    <property type="entry name" value="LYMPHOID-SPECIFIC HELICASE"/>
    <property type="match status" value="1"/>
</dbReference>
<evidence type="ECO:0000256" key="8">
    <source>
        <dbReference type="ARBA" id="ARBA00023242"/>
    </source>
</evidence>
<dbReference type="AlphaFoldDB" id="A0A1Y2FRY8"/>
<evidence type="ECO:0000256" key="2">
    <source>
        <dbReference type="ARBA" id="ARBA00007025"/>
    </source>
</evidence>
<keyword evidence="4" id="KW-0378">Hydrolase</keyword>
<evidence type="ECO:0000313" key="12">
    <source>
        <dbReference type="EMBL" id="ORY86770.1"/>
    </source>
</evidence>
<dbReference type="SMART" id="SM00487">
    <property type="entry name" value="DEXDc"/>
    <property type="match status" value="1"/>
</dbReference>
<evidence type="ECO:0000313" key="13">
    <source>
        <dbReference type="Proteomes" id="UP000193685"/>
    </source>
</evidence>
<dbReference type="InterPro" id="IPR044753">
    <property type="entry name" value="HELLS_N"/>
</dbReference>
<dbReference type="GO" id="GO:0005524">
    <property type="term" value="F:ATP binding"/>
    <property type="evidence" value="ECO:0007669"/>
    <property type="project" value="UniProtKB-KW"/>
</dbReference>
<evidence type="ECO:0000256" key="1">
    <source>
        <dbReference type="ARBA" id="ARBA00004123"/>
    </source>
</evidence>
<dbReference type="InterPro" id="IPR000330">
    <property type="entry name" value="SNF2_N"/>
</dbReference>
<evidence type="ECO:0000256" key="7">
    <source>
        <dbReference type="ARBA" id="ARBA00023054"/>
    </source>
</evidence>
<feature type="region of interest" description="Disordered" evidence="9">
    <location>
        <begin position="490"/>
        <end position="509"/>
    </location>
</feature>
<feature type="region of interest" description="Disordered" evidence="9">
    <location>
        <begin position="104"/>
        <end position="171"/>
    </location>
</feature>